<dbReference type="AlphaFoldDB" id="A0A2K2THU2"/>
<dbReference type="InterPro" id="IPR002559">
    <property type="entry name" value="Transposase_11"/>
</dbReference>
<dbReference type="InterPro" id="IPR025161">
    <property type="entry name" value="IS402-like_dom"/>
</dbReference>
<feature type="domain" description="Insertion element IS402-like" evidence="2">
    <location>
        <begin position="13"/>
        <end position="77"/>
    </location>
</feature>
<dbReference type="PANTHER" id="PTHR30007:SF0">
    <property type="entry name" value="TRANSPOSASE"/>
    <property type="match status" value="1"/>
</dbReference>
<dbReference type="GO" id="GO:0006313">
    <property type="term" value="P:DNA transposition"/>
    <property type="evidence" value="ECO:0007669"/>
    <property type="project" value="InterPro"/>
</dbReference>
<dbReference type="GO" id="GO:0004803">
    <property type="term" value="F:transposase activity"/>
    <property type="evidence" value="ECO:0007669"/>
    <property type="project" value="InterPro"/>
</dbReference>
<proteinExistence type="predicted"/>
<protein>
    <submittedName>
        <fullName evidence="3">IS5/IS1182 family transposase</fullName>
    </submittedName>
</protein>
<dbReference type="Pfam" id="PF13340">
    <property type="entry name" value="DUF4096"/>
    <property type="match status" value="1"/>
</dbReference>
<dbReference type="GO" id="GO:0003677">
    <property type="term" value="F:DNA binding"/>
    <property type="evidence" value="ECO:0007669"/>
    <property type="project" value="InterPro"/>
</dbReference>
<reference evidence="3 4" key="1">
    <citation type="submission" date="2018-01" db="EMBL/GenBank/DDBJ databases">
        <title>Draft genome sequence of the feruloyl esterase-producing strain Lactobacillus fermentum CRL 1446, isolated from artisanal goat milk cheese.</title>
        <authorList>
            <person name="Abeijon Mukdsi M.C."/>
            <person name="Saavedra L."/>
            <person name="Gauffin Cano M.P."/>
            <person name="Hebert E.M."/>
            <person name="Medina R.B."/>
        </authorList>
    </citation>
    <scope>NUCLEOTIDE SEQUENCE [LARGE SCALE GENOMIC DNA]</scope>
    <source>
        <strain evidence="3 4">CRL 1446</strain>
    </source>
</reference>
<dbReference type="Pfam" id="PF01609">
    <property type="entry name" value="DDE_Tnp_1"/>
    <property type="match status" value="1"/>
</dbReference>
<evidence type="ECO:0000313" key="3">
    <source>
        <dbReference type="EMBL" id="PNV57532.1"/>
    </source>
</evidence>
<feature type="domain" description="Transposase IS4-like" evidence="1">
    <location>
        <begin position="109"/>
        <end position="259"/>
    </location>
</feature>
<comment type="caution">
    <text evidence="3">The sequence shown here is derived from an EMBL/GenBank/DDBJ whole genome shotgun (WGS) entry which is preliminary data.</text>
</comment>
<evidence type="ECO:0000259" key="2">
    <source>
        <dbReference type="Pfam" id="PF13340"/>
    </source>
</evidence>
<dbReference type="NCBIfam" id="NF033580">
    <property type="entry name" value="transpos_IS5_3"/>
    <property type="match status" value="1"/>
</dbReference>
<evidence type="ECO:0000313" key="4">
    <source>
        <dbReference type="Proteomes" id="UP000236514"/>
    </source>
</evidence>
<gene>
    <name evidence="3" type="ORF">C1Y38_07325</name>
</gene>
<dbReference type="Proteomes" id="UP000236514">
    <property type="component" value="Unassembled WGS sequence"/>
</dbReference>
<organism evidence="3 4">
    <name type="scientific">Limosilactobacillus fermentum</name>
    <name type="common">Lactobacillus fermentum</name>
    <dbReference type="NCBI Taxonomy" id="1613"/>
    <lineage>
        <taxon>Bacteria</taxon>
        <taxon>Bacillati</taxon>
        <taxon>Bacillota</taxon>
        <taxon>Bacilli</taxon>
        <taxon>Lactobacillales</taxon>
        <taxon>Lactobacillaceae</taxon>
        <taxon>Limosilactobacillus</taxon>
    </lineage>
</organism>
<evidence type="ECO:0000259" key="1">
    <source>
        <dbReference type="Pfam" id="PF01609"/>
    </source>
</evidence>
<accession>A0A2K2THU2</accession>
<name>A0A2K2THU2_LIMFE</name>
<dbReference type="EMBL" id="POTQ01000015">
    <property type="protein sequence ID" value="PNV57532.1"/>
    <property type="molecule type" value="Genomic_DNA"/>
</dbReference>
<dbReference type="PANTHER" id="PTHR30007">
    <property type="entry name" value="PHP DOMAIN PROTEIN"/>
    <property type="match status" value="1"/>
</dbReference>
<sequence>MKSFAHYYSSDISREQFELIRTDLEGIRKRTKPRKVDLYDIFCALIYTLKNGCVWRDLPSDFPKWETVYYYWLLWTKTPSPAGITPLDKVFKKIVSQHRLAQKRSVYTSFVILDAQSVKNTDPAESSGYDGGKKVSGIKRHLAVDINGLPMAVHVTTANVSERDGANALLALNKSQFDLVQRVMADGGYTGNNFAQSVQAMINAEVIIAKQSDLRHGQVTPQRWVIERSFSWLGKYRRLWRNCERKLNTSKMMISLAFLRILLKRF</sequence>